<feature type="binding site" evidence="8">
    <location>
        <position position="343"/>
    </location>
    <ligand>
        <name>Mn(2+)</name>
        <dbReference type="ChEBI" id="CHEBI:29035"/>
        <label>1</label>
    </ligand>
</feature>
<evidence type="ECO:0000256" key="8">
    <source>
        <dbReference type="HAMAP-Rule" id="MF_00181"/>
    </source>
</evidence>
<feature type="binding site" evidence="8">
    <location>
        <position position="341"/>
    </location>
    <ligand>
        <name>Mn(2+)</name>
        <dbReference type="ChEBI" id="CHEBI:29035"/>
        <label>1</label>
    </ligand>
</feature>
<evidence type="ECO:0000256" key="7">
    <source>
        <dbReference type="ARBA" id="ARBA00023211"/>
    </source>
</evidence>
<dbReference type="GO" id="GO:0006508">
    <property type="term" value="P:proteolysis"/>
    <property type="evidence" value="ECO:0007669"/>
    <property type="project" value="UniProtKB-KW"/>
</dbReference>
<gene>
    <name evidence="8" type="primary">pepA</name>
    <name evidence="11" type="ORF">G8759_19105</name>
</gene>
<keyword evidence="8" id="KW-0479">Metal-binding</keyword>
<keyword evidence="7 8" id="KW-0464">Manganese</keyword>
<keyword evidence="9" id="KW-0175">Coiled coil</keyword>
<comment type="similarity">
    <text evidence="3 8">Belongs to the peptidase M17 family.</text>
</comment>
<dbReference type="PRINTS" id="PR00481">
    <property type="entry name" value="LAMNOPPTDASE"/>
</dbReference>
<evidence type="ECO:0000256" key="6">
    <source>
        <dbReference type="ARBA" id="ARBA00022801"/>
    </source>
</evidence>
<dbReference type="EMBL" id="CP050063">
    <property type="protein sequence ID" value="QIP14569.1"/>
    <property type="molecule type" value="Genomic_DNA"/>
</dbReference>
<dbReference type="CDD" id="cd00433">
    <property type="entry name" value="Peptidase_M17"/>
    <property type="match status" value="1"/>
</dbReference>
<keyword evidence="4 8" id="KW-0031">Aminopeptidase</keyword>
<dbReference type="KEGG" id="spib:G8759_19105"/>
<feature type="binding site" evidence="8">
    <location>
        <position position="282"/>
    </location>
    <ligand>
        <name>Mn(2+)</name>
        <dbReference type="ChEBI" id="CHEBI:29035"/>
        <label>2</label>
    </ligand>
</feature>
<comment type="subcellular location">
    <subcellularLocation>
        <location evidence="8">Cytoplasm</location>
    </subcellularLocation>
</comment>
<keyword evidence="5 8" id="KW-0645">Protease</keyword>
<feature type="active site" evidence="8">
    <location>
        <position position="271"/>
    </location>
</feature>
<evidence type="ECO:0000256" key="1">
    <source>
        <dbReference type="ARBA" id="ARBA00000135"/>
    </source>
</evidence>
<sequence length="495" mass="53382">MQIVVQSQAVSADAHIIPVRKTEELAETLRAIADAHGLPASILQADFNADFQEFLPIYQPGGQRTYLLGLGEKPESIDWLKAFRKLFFTQKDRLPQQVSVAMTAFDGEVVEAVVLGIRAGGYDLRLYQTEKNDPSAFYAADGVLTLHLTEDSLEEARQALTQAEAIAQTQREMLDLMNAPANYKNPQTLANWTRQSGLTHGYAVTILDKAELERQGLGALLSVSQGSEVPPVLIIAEYKPDVTDQPADQPLPTVGLVGKGVTFDTGGISIKTSASMHLMKSDMGGAAAVLGTVEVAAKLKLPVHVIGIVPSTENSVDGRSTKPGDVITSYSGKTIEIIDTDAEGRVILADGLGYMVRNFKPDVLIDLATLTGSVIAALGYHAAGLFTPNDALAAELTAAADQTGERIWRMPVWDVYKEDIKSDVADLKNFSGKPIAGSISAAKFLEVFSEKHPAWAHLDIAGMAFADTEFGSQKNATGFGIRLLIDYLQRLTERK</sequence>
<feature type="active site" evidence="8">
    <location>
        <position position="345"/>
    </location>
</feature>
<dbReference type="SUPFAM" id="SSF52949">
    <property type="entry name" value="Macro domain-like"/>
    <property type="match status" value="1"/>
</dbReference>
<feature type="binding site" evidence="8">
    <location>
        <position position="264"/>
    </location>
    <ligand>
        <name>Mn(2+)</name>
        <dbReference type="ChEBI" id="CHEBI:29035"/>
        <label>1</label>
    </ligand>
</feature>
<dbReference type="Gene3D" id="3.40.630.10">
    <property type="entry name" value="Zn peptidases"/>
    <property type="match status" value="1"/>
</dbReference>
<comment type="function">
    <text evidence="8">Presumably involved in the processing and regular turnover of intracellular proteins. Catalyzes the removal of unsubstituted N-terminal amino acids from various peptides.</text>
</comment>
<name>A0A6G9AQF0_9BACT</name>
<feature type="coiled-coil region" evidence="9">
    <location>
        <begin position="146"/>
        <end position="173"/>
    </location>
</feature>
<dbReference type="RefSeq" id="WP_167210874.1">
    <property type="nucleotide sequence ID" value="NZ_CP050063.1"/>
</dbReference>
<dbReference type="GO" id="GO:0005737">
    <property type="term" value="C:cytoplasm"/>
    <property type="evidence" value="ECO:0007669"/>
    <property type="project" value="UniProtKB-SubCell"/>
</dbReference>
<dbReference type="PANTHER" id="PTHR11963">
    <property type="entry name" value="LEUCINE AMINOPEPTIDASE-RELATED"/>
    <property type="match status" value="1"/>
</dbReference>
<evidence type="ECO:0000256" key="3">
    <source>
        <dbReference type="ARBA" id="ARBA00009528"/>
    </source>
</evidence>
<dbReference type="InterPro" id="IPR000819">
    <property type="entry name" value="Peptidase_M17_C"/>
</dbReference>
<dbReference type="GO" id="GO:0070006">
    <property type="term" value="F:metalloaminopeptidase activity"/>
    <property type="evidence" value="ECO:0007669"/>
    <property type="project" value="InterPro"/>
</dbReference>
<evidence type="ECO:0000256" key="4">
    <source>
        <dbReference type="ARBA" id="ARBA00022438"/>
    </source>
</evidence>
<keyword evidence="6 8" id="KW-0378">Hydrolase</keyword>
<evidence type="ECO:0000256" key="2">
    <source>
        <dbReference type="ARBA" id="ARBA00000967"/>
    </source>
</evidence>
<comment type="catalytic activity">
    <reaction evidence="2 8">
        <text>Release of an N-terminal amino acid, preferentially leucine, but not glutamic or aspartic acids.</text>
        <dbReference type="EC" id="3.4.11.10"/>
    </reaction>
</comment>
<evidence type="ECO:0000256" key="5">
    <source>
        <dbReference type="ARBA" id="ARBA00022670"/>
    </source>
</evidence>
<comment type="cofactor">
    <cofactor evidence="8">
        <name>Mn(2+)</name>
        <dbReference type="ChEBI" id="CHEBI:29035"/>
    </cofactor>
    <text evidence="8">Binds 2 manganese ions per subunit.</text>
</comment>
<evidence type="ECO:0000256" key="9">
    <source>
        <dbReference type="SAM" id="Coils"/>
    </source>
</evidence>
<dbReference type="PANTHER" id="PTHR11963:SF23">
    <property type="entry name" value="CYTOSOL AMINOPEPTIDASE"/>
    <property type="match status" value="1"/>
</dbReference>
<reference evidence="11 12" key="1">
    <citation type="submission" date="2020-03" db="EMBL/GenBank/DDBJ databases">
        <authorList>
            <person name="Kim M.K."/>
        </authorList>
    </citation>
    <scope>NUCLEOTIDE SEQUENCE [LARGE SCALE GENOMIC DNA]</scope>
    <source>
        <strain evidence="11 12">BT328</strain>
    </source>
</reference>
<dbReference type="EC" id="3.4.11.1" evidence="8"/>
<dbReference type="InterPro" id="IPR011356">
    <property type="entry name" value="Leucine_aapep/pepB"/>
</dbReference>
<accession>A0A6G9AQF0</accession>
<dbReference type="HAMAP" id="MF_00181">
    <property type="entry name" value="Cytosol_peptidase_M17"/>
    <property type="match status" value="1"/>
</dbReference>
<dbReference type="Gene3D" id="3.40.220.10">
    <property type="entry name" value="Leucine Aminopeptidase, subunit E, domain 1"/>
    <property type="match status" value="1"/>
</dbReference>
<dbReference type="InterPro" id="IPR023042">
    <property type="entry name" value="Peptidase_M17_leu_NH2_pept"/>
</dbReference>
<feature type="domain" description="Cytosol aminopeptidase" evidence="10">
    <location>
        <begin position="175"/>
        <end position="485"/>
    </location>
</feature>
<dbReference type="Pfam" id="PF00883">
    <property type="entry name" value="Peptidase_M17"/>
    <property type="match status" value="1"/>
</dbReference>
<comment type="catalytic activity">
    <reaction evidence="1 8">
        <text>Release of an N-terminal amino acid, Xaa-|-Yaa-, in which Xaa is preferably Leu, but may be other amino acids including Pro although not Arg or Lys, and Yaa may be Pro. Amino acid amides and methyl esters are also readily hydrolyzed, but rates on arylamides are exceedingly low.</text>
        <dbReference type="EC" id="3.4.11.1"/>
    </reaction>
</comment>
<organism evidence="11 12">
    <name type="scientific">Spirosoma aureum</name>
    <dbReference type="NCBI Taxonomy" id="2692134"/>
    <lineage>
        <taxon>Bacteria</taxon>
        <taxon>Pseudomonadati</taxon>
        <taxon>Bacteroidota</taxon>
        <taxon>Cytophagia</taxon>
        <taxon>Cytophagales</taxon>
        <taxon>Cytophagaceae</taxon>
        <taxon>Spirosoma</taxon>
    </lineage>
</organism>
<feature type="binding site" evidence="8">
    <location>
        <position position="264"/>
    </location>
    <ligand>
        <name>Mn(2+)</name>
        <dbReference type="ChEBI" id="CHEBI:29035"/>
        <label>2</label>
    </ligand>
</feature>
<protein>
    <recommendedName>
        <fullName evidence="8">Probable cytosol aminopeptidase</fullName>
        <ecNumber evidence="8">3.4.11.1</ecNumber>
    </recommendedName>
    <alternativeName>
        <fullName evidence="8">Leucine aminopeptidase</fullName>
        <shortName evidence="8">LAP</shortName>
        <ecNumber evidence="8">3.4.11.10</ecNumber>
    </alternativeName>
    <alternativeName>
        <fullName evidence="8">Leucyl aminopeptidase</fullName>
    </alternativeName>
</protein>
<feature type="binding site" evidence="8">
    <location>
        <position position="343"/>
    </location>
    <ligand>
        <name>Mn(2+)</name>
        <dbReference type="ChEBI" id="CHEBI:29035"/>
        <label>2</label>
    </ligand>
</feature>
<dbReference type="Proteomes" id="UP000501802">
    <property type="component" value="Chromosome"/>
</dbReference>
<evidence type="ECO:0000313" key="11">
    <source>
        <dbReference type="EMBL" id="QIP14569.1"/>
    </source>
</evidence>
<dbReference type="EC" id="3.4.11.10" evidence="8"/>
<evidence type="ECO:0000313" key="12">
    <source>
        <dbReference type="Proteomes" id="UP000501802"/>
    </source>
</evidence>
<feature type="binding site" evidence="8">
    <location>
        <position position="259"/>
    </location>
    <ligand>
        <name>Mn(2+)</name>
        <dbReference type="ChEBI" id="CHEBI:29035"/>
        <label>2</label>
    </ligand>
</feature>
<evidence type="ECO:0000259" key="10">
    <source>
        <dbReference type="Pfam" id="PF00883"/>
    </source>
</evidence>
<keyword evidence="8" id="KW-0963">Cytoplasm</keyword>
<dbReference type="GO" id="GO:0030145">
    <property type="term" value="F:manganese ion binding"/>
    <property type="evidence" value="ECO:0007669"/>
    <property type="project" value="UniProtKB-UniRule"/>
</dbReference>
<dbReference type="AlphaFoldDB" id="A0A6G9AQF0"/>
<keyword evidence="12" id="KW-1185">Reference proteome</keyword>
<proteinExistence type="inferred from homology"/>
<dbReference type="InterPro" id="IPR043472">
    <property type="entry name" value="Macro_dom-like"/>
</dbReference>
<dbReference type="SUPFAM" id="SSF53187">
    <property type="entry name" value="Zn-dependent exopeptidases"/>
    <property type="match status" value="1"/>
</dbReference>